<evidence type="ECO:0000313" key="3">
    <source>
        <dbReference type="Proteomes" id="UP000199352"/>
    </source>
</evidence>
<keyword evidence="3" id="KW-1185">Reference proteome</keyword>
<dbReference type="AlphaFoldDB" id="A0A1H9US06"/>
<protein>
    <submittedName>
        <fullName evidence="2">Uncharacterized protein</fullName>
    </submittedName>
</protein>
<feature type="region of interest" description="Disordered" evidence="1">
    <location>
        <begin position="1"/>
        <end position="22"/>
    </location>
</feature>
<feature type="compositionally biased region" description="Polar residues" evidence="1">
    <location>
        <begin position="1"/>
        <end position="11"/>
    </location>
</feature>
<name>A0A1H9US06_9PSEU</name>
<reference evidence="3" key="1">
    <citation type="submission" date="2016-10" db="EMBL/GenBank/DDBJ databases">
        <authorList>
            <person name="Varghese N."/>
            <person name="Submissions S."/>
        </authorList>
    </citation>
    <scope>NUCLEOTIDE SEQUENCE [LARGE SCALE GENOMIC DNA]</scope>
    <source>
        <strain evidence="3">CGMCC 4.3525</strain>
    </source>
</reference>
<dbReference type="EMBL" id="FOFR01000022">
    <property type="protein sequence ID" value="SES11837.1"/>
    <property type="molecule type" value="Genomic_DNA"/>
</dbReference>
<accession>A0A1H9US06</accession>
<sequence length="61" mass="6721">MTTPNQPLHRQQFSRRAGVSVPRPVAGVESVIDQPVTPVSWFRRMPTGGTVYVKPAESTQS</sequence>
<evidence type="ECO:0000256" key="1">
    <source>
        <dbReference type="SAM" id="MobiDB-lite"/>
    </source>
</evidence>
<proteinExistence type="predicted"/>
<organism evidence="2 3">
    <name type="scientific">Lentzea xinjiangensis</name>
    <dbReference type="NCBI Taxonomy" id="402600"/>
    <lineage>
        <taxon>Bacteria</taxon>
        <taxon>Bacillati</taxon>
        <taxon>Actinomycetota</taxon>
        <taxon>Actinomycetes</taxon>
        <taxon>Pseudonocardiales</taxon>
        <taxon>Pseudonocardiaceae</taxon>
        <taxon>Lentzea</taxon>
    </lineage>
</organism>
<dbReference type="STRING" id="402600.SAMN05216188_12288"/>
<evidence type="ECO:0000313" key="2">
    <source>
        <dbReference type="EMBL" id="SES11837.1"/>
    </source>
</evidence>
<dbReference type="Proteomes" id="UP000199352">
    <property type="component" value="Unassembled WGS sequence"/>
</dbReference>
<gene>
    <name evidence="2" type="ORF">SAMN05216188_12288</name>
</gene>